<accession>A0A378IBN4</accession>
<feature type="region of interest" description="Disordered" evidence="1">
    <location>
        <begin position="1"/>
        <end position="28"/>
    </location>
</feature>
<dbReference type="EMBL" id="LNXT01000001">
    <property type="protein sequence ID" value="KTC76146.1"/>
    <property type="molecule type" value="Genomic_DNA"/>
</dbReference>
<evidence type="ECO:0000313" key="5">
    <source>
        <dbReference type="Proteomes" id="UP000255066"/>
    </source>
</evidence>
<dbReference type="Proteomes" id="UP000255066">
    <property type="component" value="Unassembled WGS sequence"/>
</dbReference>
<proteinExistence type="predicted"/>
<evidence type="ECO:0000313" key="2">
    <source>
        <dbReference type="EMBL" id="KTC76146.1"/>
    </source>
</evidence>
<evidence type="ECO:0000256" key="1">
    <source>
        <dbReference type="SAM" id="MobiDB-lite"/>
    </source>
</evidence>
<name>A0A378IBN4_9GAMM</name>
<protein>
    <submittedName>
        <fullName evidence="3">Uncharacterized protein</fullName>
    </submittedName>
</protein>
<evidence type="ECO:0000313" key="4">
    <source>
        <dbReference type="Proteomes" id="UP000054735"/>
    </source>
</evidence>
<dbReference type="Proteomes" id="UP000054735">
    <property type="component" value="Unassembled WGS sequence"/>
</dbReference>
<dbReference type="STRING" id="28083.Lbir_0215"/>
<organism evidence="3 5">
    <name type="scientific">Legionella birminghamensis</name>
    <dbReference type="NCBI Taxonomy" id="28083"/>
    <lineage>
        <taxon>Bacteria</taxon>
        <taxon>Pseudomonadati</taxon>
        <taxon>Pseudomonadota</taxon>
        <taxon>Gammaproteobacteria</taxon>
        <taxon>Legionellales</taxon>
        <taxon>Legionellaceae</taxon>
        <taxon>Legionella</taxon>
    </lineage>
</organism>
<reference evidence="2 4" key="1">
    <citation type="submission" date="2015-11" db="EMBL/GenBank/DDBJ databases">
        <title>Genomic analysis of 38 Legionella species identifies large and diverse effector repertoires.</title>
        <authorList>
            <person name="Burstein D."/>
            <person name="Amaro F."/>
            <person name="Zusman T."/>
            <person name="Lifshitz Z."/>
            <person name="Cohen O."/>
            <person name="Gilbert J.A."/>
            <person name="Pupko T."/>
            <person name="Shuman H.A."/>
            <person name="Segal G."/>
        </authorList>
    </citation>
    <scope>NUCLEOTIDE SEQUENCE [LARGE SCALE GENOMIC DNA]</scope>
    <source>
        <strain evidence="2 4">CDC#1407-AL-14</strain>
    </source>
</reference>
<gene>
    <name evidence="2" type="ORF">Lbir_0215</name>
    <name evidence="3" type="ORF">NCTC12437_02011</name>
</gene>
<dbReference type="EMBL" id="UGNW01000001">
    <property type="protein sequence ID" value="STX32230.1"/>
    <property type="molecule type" value="Genomic_DNA"/>
</dbReference>
<sequence length="56" mass="6196">MSAASTHTICKNAVESPRHQPRGPCLMPEHALQMNSNVAENSNLKAVRNKSLKHYP</sequence>
<dbReference type="AlphaFoldDB" id="A0A378IBN4"/>
<evidence type="ECO:0000313" key="3">
    <source>
        <dbReference type="EMBL" id="STX32230.1"/>
    </source>
</evidence>
<keyword evidence="4" id="KW-1185">Reference proteome</keyword>
<reference evidence="3 5" key="2">
    <citation type="submission" date="2018-06" db="EMBL/GenBank/DDBJ databases">
        <authorList>
            <consortium name="Pathogen Informatics"/>
            <person name="Doyle S."/>
        </authorList>
    </citation>
    <scope>NUCLEOTIDE SEQUENCE [LARGE SCALE GENOMIC DNA]</scope>
    <source>
        <strain evidence="3 5">NCTC12437</strain>
    </source>
</reference>